<protein>
    <submittedName>
        <fullName evidence="1">Uncharacterized protein</fullName>
    </submittedName>
</protein>
<dbReference type="AlphaFoldDB" id="A0A822Y3P4"/>
<comment type="caution">
    <text evidence="1">The sequence shown here is derived from an EMBL/GenBank/DDBJ whole genome shotgun (WGS) entry which is preliminary data.</text>
</comment>
<keyword evidence="2" id="KW-1185">Reference proteome</keyword>
<dbReference type="EMBL" id="DUZY01000002">
    <property type="protein sequence ID" value="DAD25919.1"/>
    <property type="molecule type" value="Genomic_DNA"/>
</dbReference>
<evidence type="ECO:0000313" key="1">
    <source>
        <dbReference type="EMBL" id="DAD25919.1"/>
    </source>
</evidence>
<sequence>MSSLAILIPVHRHELQSIRRVHQRFSACSMSRITVAAMEARSTRVGHSLGFLEPTAAAIANASAGLNAAMEAQLVWGF</sequence>
<proteinExistence type="predicted"/>
<gene>
    <name evidence="1" type="ORF">HUJ06_027387</name>
</gene>
<accession>A0A822Y3P4</accession>
<evidence type="ECO:0000313" key="2">
    <source>
        <dbReference type="Proteomes" id="UP000607653"/>
    </source>
</evidence>
<organism evidence="1 2">
    <name type="scientific">Nelumbo nucifera</name>
    <name type="common">Sacred lotus</name>
    <dbReference type="NCBI Taxonomy" id="4432"/>
    <lineage>
        <taxon>Eukaryota</taxon>
        <taxon>Viridiplantae</taxon>
        <taxon>Streptophyta</taxon>
        <taxon>Embryophyta</taxon>
        <taxon>Tracheophyta</taxon>
        <taxon>Spermatophyta</taxon>
        <taxon>Magnoliopsida</taxon>
        <taxon>Proteales</taxon>
        <taxon>Nelumbonaceae</taxon>
        <taxon>Nelumbo</taxon>
    </lineage>
</organism>
<reference evidence="1 2" key="1">
    <citation type="journal article" date="2020" name="Mol. Biol. Evol.">
        <title>Distinct Expression and Methylation Patterns for Genes with Different Fates following a Single Whole-Genome Duplication in Flowering Plants.</title>
        <authorList>
            <person name="Shi T."/>
            <person name="Rahmani R.S."/>
            <person name="Gugger P.F."/>
            <person name="Wang M."/>
            <person name="Li H."/>
            <person name="Zhang Y."/>
            <person name="Li Z."/>
            <person name="Wang Q."/>
            <person name="Van de Peer Y."/>
            <person name="Marchal K."/>
            <person name="Chen J."/>
        </authorList>
    </citation>
    <scope>NUCLEOTIDE SEQUENCE [LARGE SCALE GENOMIC DNA]</scope>
    <source>
        <tissue evidence="1">Leaf</tissue>
    </source>
</reference>
<name>A0A822Y3P4_NELNU</name>
<dbReference type="Proteomes" id="UP000607653">
    <property type="component" value="Unassembled WGS sequence"/>
</dbReference>